<dbReference type="AlphaFoldDB" id="A0A835DKC7"/>
<dbReference type="PANTHER" id="PTHR47150:SF5">
    <property type="entry name" value="OS07G0546750 PROTEIN"/>
    <property type="match status" value="1"/>
</dbReference>
<name>A0A835DKC7_TETSI</name>
<dbReference type="OMA" id="RCVIHTR"/>
<evidence type="ECO:0000313" key="1">
    <source>
        <dbReference type="EMBL" id="KAF8403264.1"/>
    </source>
</evidence>
<organism evidence="1 2">
    <name type="scientific">Tetracentron sinense</name>
    <name type="common">Spur-leaf</name>
    <dbReference type="NCBI Taxonomy" id="13715"/>
    <lineage>
        <taxon>Eukaryota</taxon>
        <taxon>Viridiplantae</taxon>
        <taxon>Streptophyta</taxon>
        <taxon>Embryophyta</taxon>
        <taxon>Tracheophyta</taxon>
        <taxon>Spermatophyta</taxon>
        <taxon>Magnoliopsida</taxon>
        <taxon>Trochodendrales</taxon>
        <taxon>Trochodendraceae</taxon>
        <taxon>Tetracentron</taxon>
    </lineage>
</organism>
<reference evidence="1 2" key="1">
    <citation type="submission" date="2020-04" db="EMBL/GenBank/DDBJ databases">
        <title>Plant Genome Project.</title>
        <authorList>
            <person name="Zhang R.-G."/>
        </authorList>
    </citation>
    <scope>NUCLEOTIDE SEQUENCE [LARGE SCALE GENOMIC DNA]</scope>
    <source>
        <strain evidence="1">YNK0</strain>
        <tissue evidence="1">Leaf</tissue>
    </source>
</reference>
<proteinExistence type="predicted"/>
<sequence>MLTYGVTADVMDDYVRIGESTSIESLKDIMKACIIMHNMIVKDKRDVYTPDLNYDAIDENITVSHERTVELLQIIQNHRRIRDRGIHSQLQADLVEHLWQLQGTRMNV</sequence>
<evidence type="ECO:0000313" key="2">
    <source>
        <dbReference type="Proteomes" id="UP000655225"/>
    </source>
</evidence>
<dbReference type="InterPro" id="IPR006912">
    <property type="entry name" value="Harbinger_derived_prot"/>
</dbReference>
<dbReference type="PANTHER" id="PTHR47150">
    <property type="entry name" value="OS12G0169200 PROTEIN"/>
    <property type="match status" value="1"/>
</dbReference>
<dbReference type="Pfam" id="PF04827">
    <property type="entry name" value="Plant_tran"/>
    <property type="match status" value="1"/>
</dbReference>
<evidence type="ECO:0008006" key="3">
    <source>
        <dbReference type="Google" id="ProtNLM"/>
    </source>
</evidence>
<dbReference type="EMBL" id="JABCRI010000007">
    <property type="protein sequence ID" value="KAF8403264.1"/>
    <property type="molecule type" value="Genomic_DNA"/>
</dbReference>
<dbReference type="OrthoDB" id="2507073at2759"/>
<dbReference type="Proteomes" id="UP000655225">
    <property type="component" value="Unassembled WGS sequence"/>
</dbReference>
<accession>A0A835DKC7</accession>
<comment type="caution">
    <text evidence="1">The sequence shown here is derived from an EMBL/GenBank/DDBJ whole genome shotgun (WGS) entry which is preliminary data.</text>
</comment>
<protein>
    <recommendedName>
        <fullName evidence="3">Nuclease HARBI1</fullName>
    </recommendedName>
</protein>
<keyword evidence="2" id="KW-1185">Reference proteome</keyword>
<gene>
    <name evidence="1" type="ORF">HHK36_011365</name>
</gene>